<feature type="compositionally biased region" description="Polar residues" evidence="1">
    <location>
        <begin position="26"/>
        <end position="39"/>
    </location>
</feature>
<name>A0ABR3VW60_9PEZI</name>
<feature type="compositionally biased region" description="Basic and acidic residues" evidence="1">
    <location>
        <begin position="190"/>
        <end position="201"/>
    </location>
</feature>
<reference evidence="2 3" key="1">
    <citation type="journal article" date="2024" name="Commun. Biol.">
        <title>Comparative genomic analysis of thermophilic fungi reveals convergent evolutionary adaptations and gene losses.</title>
        <authorList>
            <person name="Steindorff A.S."/>
            <person name="Aguilar-Pontes M.V."/>
            <person name="Robinson A.J."/>
            <person name="Andreopoulos B."/>
            <person name="LaButti K."/>
            <person name="Kuo A."/>
            <person name="Mondo S."/>
            <person name="Riley R."/>
            <person name="Otillar R."/>
            <person name="Haridas S."/>
            <person name="Lipzen A."/>
            <person name="Grimwood J."/>
            <person name="Schmutz J."/>
            <person name="Clum A."/>
            <person name="Reid I.D."/>
            <person name="Moisan M.C."/>
            <person name="Butler G."/>
            <person name="Nguyen T.T.M."/>
            <person name="Dewar K."/>
            <person name="Conant G."/>
            <person name="Drula E."/>
            <person name="Henrissat B."/>
            <person name="Hansel C."/>
            <person name="Singer S."/>
            <person name="Hutchinson M.I."/>
            <person name="de Vries R.P."/>
            <person name="Natvig D.O."/>
            <person name="Powell A.J."/>
            <person name="Tsang A."/>
            <person name="Grigoriev I.V."/>
        </authorList>
    </citation>
    <scope>NUCLEOTIDE SEQUENCE [LARGE SCALE GENOMIC DNA]</scope>
    <source>
        <strain evidence="2 3">ATCC 24622</strain>
    </source>
</reference>
<feature type="region of interest" description="Disordered" evidence="1">
    <location>
        <begin position="61"/>
        <end position="201"/>
    </location>
</feature>
<accession>A0ABR3VW60</accession>
<feature type="region of interest" description="Disordered" evidence="1">
    <location>
        <begin position="1"/>
        <end position="39"/>
    </location>
</feature>
<proteinExistence type="predicted"/>
<organism evidence="2 3">
    <name type="scientific">Phialemonium thermophilum</name>
    <dbReference type="NCBI Taxonomy" id="223376"/>
    <lineage>
        <taxon>Eukaryota</taxon>
        <taxon>Fungi</taxon>
        <taxon>Dikarya</taxon>
        <taxon>Ascomycota</taxon>
        <taxon>Pezizomycotina</taxon>
        <taxon>Sordariomycetes</taxon>
        <taxon>Sordariomycetidae</taxon>
        <taxon>Cephalothecales</taxon>
        <taxon>Cephalothecaceae</taxon>
        <taxon>Phialemonium</taxon>
    </lineage>
</organism>
<evidence type="ECO:0000313" key="3">
    <source>
        <dbReference type="Proteomes" id="UP001586593"/>
    </source>
</evidence>
<dbReference type="EMBL" id="JAZHXJ010001024">
    <property type="protein sequence ID" value="KAL1846597.1"/>
    <property type="molecule type" value="Genomic_DNA"/>
</dbReference>
<feature type="compositionally biased region" description="Polar residues" evidence="1">
    <location>
        <begin position="114"/>
        <end position="124"/>
    </location>
</feature>
<sequence length="201" mass="21279">MGGLNIGSLPPINTDGFPDMRRFSPSARSNAASRHQQNGIAPLDLAIGEYNGARDFQHLSPVYENRTPPAAVRKADPLAQAEKPPAMTIRPSTPPSDAWDASSRPERKPAAPAKSQQTAVSSTAVRKDGLPNPPAVANPRVNGISKENGHTRSAKSESEGLGGGWQKPKNRKKGIADLKGAANAFSHGEQPPRNESERKGG</sequence>
<protein>
    <submittedName>
        <fullName evidence="2">Uncharacterized protein</fullName>
    </submittedName>
</protein>
<dbReference type="Proteomes" id="UP001586593">
    <property type="component" value="Unassembled WGS sequence"/>
</dbReference>
<evidence type="ECO:0000256" key="1">
    <source>
        <dbReference type="SAM" id="MobiDB-lite"/>
    </source>
</evidence>
<evidence type="ECO:0000313" key="2">
    <source>
        <dbReference type="EMBL" id="KAL1846597.1"/>
    </source>
</evidence>
<keyword evidence="3" id="KW-1185">Reference proteome</keyword>
<gene>
    <name evidence="2" type="ORF">VTK73DRAFT_247</name>
</gene>
<comment type="caution">
    <text evidence="2">The sequence shown here is derived from an EMBL/GenBank/DDBJ whole genome shotgun (WGS) entry which is preliminary data.</text>
</comment>
<feature type="compositionally biased region" description="Basic and acidic residues" evidence="1">
    <location>
        <begin position="147"/>
        <end position="158"/>
    </location>
</feature>